<dbReference type="RefSeq" id="YP_009819302.1">
    <property type="nucleotide sequence ID" value="NC_048149.1"/>
</dbReference>
<organism evidence="1 2">
    <name type="scientific">Salmonella phage 1-23</name>
    <dbReference type="NCBI Taxonomy" id="2508061"/>
    <lineage>
        <taxon>Viruses</taxon>
        <taxon>Duplodnaviria</taxon>
        <taxon>Heunggongvirae</taxon>
        <taxon>Uroviricota</taxon>
        <taxon>Caudoviricetes</taxon>
        <taxon>Demerecviridae</taxon>
        <taxon>Markadamsvirinae</taxon>
        <taxon>Epseptimavirus</taxon>
        <taxon>Epseptimavirus ev123</taxon>
    </lineage>
</organism>
<sequence>MLRLYTQFPQLLTEYFELLPQIMFLASLVNITFRQLGFDVPPFNITEVLPVMYEGIIVAFNGVRK</sequence>
<accession>A0A411AVM4</accession>
<reference evidence="1 2" key="1">
    <citation type="submission" date="2019-01" db="EMBL/GenBank/DDBJ databases">
        <authorList>
            <person name="Cong C."/>
            <person name="Yuan Y."/>
            <person name="Xu Y."/>
            <person name="Wang L."/>
            <person name="Li X."/>
        </authorList>
    </citation>
    <scope>NUCLEOTIDE SEQUENCE [LARGE SCALE GENOMIC DNA]</scope>
    <source>
        <strain evidence="1">Sewage</strain>
    </source>
</reference>
<protein>
    <submittedName>
        <fullName evidence="1">Uncharacterized protein</fullName>
    </submittedName>
</protein>
<evidence type="ECO:0000313" key="2">
    <source>
        <dbReference type="Proteomes" id="UP000289847"/>
    </source>
</evidence>
<name>A0A411AVM4_9CAUD</name>
<dbReference type="EMBL" id="MK370036">
    <property type="protein sequence ID" value="QAX92115.1"/>
    <property type="molecule type" value="Genomic_DNA"/>
</dbReference>
<dbReference type="GeneID" id="55010705"/>
<proteinExistence type="predicted"/>
<dbReference type="KEGG" id="vg:55010705"/>
<keyword evidence="2" id="KW-1185">Reference proteome</keyword>
<evidence type="ECO:0000313" key="1">
    <source>
        <dbReference type="EMBL" id="QAX92115.1"/>
    </source>
</evidence>
<dbReference type="Proteomes" id="UP000289847">
    <property type="component" value="Segment"/>
</dbReference>